<sequence>MLQSRVNQHNPTTSRAFRYSGRISSTPGALPPRNFLITSVTSAPEVGEPAPRSPGSNSSVEDVPVGLRRSSKYSAHRPTTSQVVLYPTPKTPDCGPYSPRSRMEVVFHGLSELLNHLLQVLPESHRPKIPGFGLPGLTGILPHHRSQVSNTCGRRSDDTTTKSFIELRPRVSWCPELMWFFFSIY</sequence>
<dbReference type="Proteomes" id="UP001469553">
    <property type="component" value="Unassembled WGS sequence"/>
</dbReference>
<reference evidence="2 3" key="1">
    <citation type="submission" date="2021-06" db="EMBL/GenBank/DDBJ databases">
        <authorList>
            <person name="Palmer J.M."/>
        </authorList>
    </citation>
    <scope>NUCLEOTIDE SEQUENCE [LARGE SCALE GENOMIC DNA]</scope>
    <source>
        <strain evidence="2 3">AS_MEX2019</strain>
        <tissue evidence="2">Muscle</tissue>
    </source>
</reference>
<accession>A0ABV0YQJ3</accession>
<dbReference type="EMBL" id="JAHRIP010039538">
    <property type="protein sequence ID" value="MEQ2296139.1"/>
    <property type="molecule type" value="Genomic_DNA"/>
</dbReference>
<protein>
    <submittedName>
        <fullName evidence="2">Uncharacterized protein</fullName>
    </submittedName>
</protein>
<name>A0ABV0YQJ3_9TELE</name>
<organism evidence="2 3">
    <name type="scientific">Ameca splendens</name>
    <dbReference type="NCBI Taxonomy" id="208324"/>
    <lineage>
        <taxon>Eukaryota</taxon>
        <taxon>Metazoa</taxon>
        <taxon>Chordata</taxon>
        <taxon>Craniata</taxon>
        <taxon>Vertebrata</taxon>
        <taxon>Euteleostomi</taxon>
        <taxon>Actinopterygii</taxon>
        <taxon>Neopterygii</taxon>
        <taxon>Teleostei</taxon>
        <taxon>Neoteleostei</taxon>
        <taxon>Acanthomorphata</taxon>
        <taxon>Ovalentaria</taxon>
        <taxon>Atherinomorphae</taxon>
        <taxon>Cyprinodontiformes</taxon>
        <taxon>Goodeidae</taxon>
        <taxon>Ameca</taxon>
    </lineage>
</organism>
<comment type="caution">
    <text evidence="2">The sequence shown here is derived from an EMBL/GenBank/DDBJ whole genome shotgun (WGS) entry which is preliminary data.</text>
</comment>
<feature type="compositionally biased region" description="Polar residues" evidence="1">
    <location>
        <begin position="1"/>
        <end position="15"/>
    </location>
</feature>
<feature type="region of interest" description="Disordered" evidence="1">
    <location>
        <begin position="1"/>
        <end position="34"/>
    </location>
</feature>
<evidence type="ECO:0000256" key="1">
    <source>
        <dbReference type="SAM" id="MobiDB-lite"/>
    </source>
</evidence>
<feature type="region of interest" description="Disordered" evidence="1">
    <location>
        <begin position="44"/>
        <end position="63"/>
    </location>
</feature>
<gene>
    <name evidence="2" type="ORF">AMECASPLE_021912</name>
</gene>
<keyword evidence="3" id="KW-1185">Reference proteome</keyword>
<proteinExistence type="predicted"/>
<evidence type="ECO:0000313" key="2">
    <source>
        <dbReference type="EMBL" id="MEQ2296139.1"/>
    </source>
</evidence>
<evidence type="ECO:0000313" key="3">
    <source>
        <dbReference type="Proteomes" id="UP001469553"/>
    </source>
</evidence>